<keyword evidence="4" id="KW-1185">Reference proteome</keyword>
<dbReference type="Proteomes" id="UP000696413">
    <property type="component" value="Unassembled WGS sequence"/>
</dbReference>
<reference evidence="3 4" key="1">
    <citation type="submission" date="2021-05" db="EMBL/GenBank/DDBJ databases">
        <title>Draft Genome Sequences of Clinical Respiratory Isolates of Mycobacterium goodii Recovered in Ireland.</title>
        <authorList>
            <person name="Flanagan P.R."/>
            <person name="Mok S."/>
            <person name="Roycroft E."/>
            <person name="Rogers T.R."/>
            <person name="Fitzgibbon M."/>
        </authorList>
    </citation>
    <scope>NUCLEOTIDE SEQUENCE [LARGE SCALE GENOMIC DNA]</scope>
    <source>
        <strain evidence="3 4">14IE55</strain>
    </source>
</reference>
<name>A0ABS6HN63_MYCGD</name>
<evidence type="ECO:0000259" key="2">
    <source>
        <dbReference type="Pfam" id="PF13229"/>
    </source>
</evidence>
<feature type="domain" description="Right handed beta helix" evidence="2">
    <location>
        <begin position="63"/>
        <end position="202"/>
    </location>
</feature>
<feature type="signal peptide" evidence="1">
    <location>
        <begin position="1"/>
        <end position="24"/>
    </location>
</feature>
<dbReference type="Gene3D" id="2.160.20.10">
    <property type="entry name" value="Single-stranded right-handed beta-helix, Pectin lyase-like"/>
    <property type="match status" value="1"/>
</dbReference>
<evidence type="ECO:0000256" key="1">
    <source>
        <dbReference type="SAM" id="SignalP"/>
    </source>
</evidence>
<evidence type="ECO:0000313" key="3">
    <source>
        <dbReference type="EMBL" id="MBU8823751.1"/>
    </source>
</evidence>
<feature type="chain" id="PRO_5045875858" evidence="1">
    <location>
        <begin position="25"/>
        <end position="283"/>
    </location>
</feature>
<comment type="caution">
    <text evidence="3">The sequence shown here is derived from an EMBL/GenBank/DDBJ whole genome shotgun (WGS) entry which is preliminary data.</text>
</comment>
<dbReference type="EMBL" id="JAHBOM010000008">
    <property type="protein sequence ID" value="MBU8823751.1"/>
    <property type="molecule type" value="Genomic_DNA"/>
</dbReference>
<proteinExistence type="predicted"/>
<dbReference type="Pfam" id="PF13229">
    <property type="entry name" value="Beta_helix"/>
    <property type="match status" value="1"/>
</dbReference>
<dbReference type="InterPro" id="IPR039448">
    <property type="entry name" value="Beta_helix"/>
</dbReference>
<organism evidence="3 4">
    <name type="scientific">Mycolicibacterium goodii</name>
    <name type="common">Mycobacterium goodii</name>
    <dbReference type="NCBI Taxonomy" id="134601"/>
    <lineage>
        <taxon>Bacteria</taxon>
        <taxon>Bacillati</taxon>
        <taxon>Actinomycetota</taxon>
        <taxon>Actinomycetes</taxon>
        <taxon>Mycobacteriales</taxon>
        <taxon>Mycobacteriaceae</taxon>
        <taxon>Mycolicibacterium</taxon>
    </lineage>
</organism>
<dbReference type="SUPFAM" id="SSF51126">
    <property type="entry name" value="Pectin lyase-like"/>
    <property type="match status" value="1"/>
</dbReference>
<sequence>MSVTAGLVAGPIVLCSAAIPSALATSRACPAYPAFPDTGCTGPTTDSLPRYTGATDFDVDGQVVENVEIRAVEGIRIEGDNVTFRNVRIVWDGPFGENIINSDGSGTTFEDCVIDGRGTAERAIAANGRGITVRRCEIFGVGNAIETETPLLVEENYIHDIRTARGADWHSDGVQVPDGADNVTVRHNTIVLNGPETGAVFIAGDADDPNRNVLITQNLVAGGGYTMYTGYGPGYRVIDNHMSTRLYPKVGFYNIWYSDQPNSGEIRSGNVIHETGAPADRNM</sequence>
<accession>A0ABS6HN63</accession>
<dbReference type="RefSeq" id="WP_214394827.1">
    <property type="nucleotide sequence ID" value="NZ_JAHBOL010000004.1"/>
</dbReference>
<dbReference type="InterPro" id="IPR011050">
    <property type="entry name" value="Pectin_lyase_fold/virulence"/>
</dbReference>
<evidence type="ECO:0000313" key="4">
    <source>
        <dbReference type="Proteomes" id="UP000696413"/>
    </source>
</evidence>
<dbReference type="InterPro" id="IPR012334">
    <property type="entry name" value="Pectin_lyas_fold"/>
</dbReference>
<gene>
    <name evidence="3" type="ORF">KL859_12840</name>
</gene>
<keyword evidence="1" id="KW-0732">Signal</keyword>
<protein>
    <submittedName>
        <fullName evidence="3">Right-handed parallel beta-helix repeat-containing protein</fullName>
    </submittedName>
</protein>